<dbReference type="InterPro" id="IPR012337">
    <property type="entry name" value="RNaseH-like_sf"/>
</dbReference>
<keyword evidence="3" id="KW-1185">Reference proteome</keyword>
<dbReference type="PANTHER" id="PTHR37984:SF5">
    <property type="entry name" value="PROTEIN NYNRIN-LIKE"/>
    <property type="match status" value="1"/>
</dbReference>
<name>A0A9Q3Q4L1_9BASI</name>
<dbReference type="PANTHER" id="PTHR37984">
    <property type="entry name" value="PROTEIN CBG26694"/>
    <property type="match status" value="1"/>
</dbReference>
<dbReference type="InterPro" id="IPR041588">
    <property type="entry name" value="Integrase_H2C2"/>
</dbReference>
<accession>A0A9Q3Q4L1</accession>
<comment type="caution">
    <text evidence="2">The sequence shown here is derived from an EMBL/GenBank/DDBJ whole genome shotgun (WGS) entry which is preliminary data.</text>
</comment>
<reference evidence="2" key="1">
    <citation type="submission" date="2021-03" db="EMBL/GenBank/DDBJ databases">
        <title>Draft genome sequence of rust myrtle Austropuccinia psidii MF-1, a brazilian biotype.</title>
        <authorList>
            <person name="Quecine M.C."/>
            <person name="Pachon D.M.R."/>
            <person name="Bonatelli M.L."/>
            <person name="Correr F.H."/>
            <person name="Franceschini L.M."/>
            <person name="Leite T.F."/>
            <person name="Margarido G.R.A."/>
            <person name="Almeida C.A."/>
            <person name="Ferrarezi J.A."/>
            <person name="Labate C.A."/>
        </authorList>
    </citation>
    <scope>NUCLEOTIDE SEQUENCE</scope>
    <source>
        <strain evidence="2">MF-1</strain>
    </source>
</reference>
<gene>
    <name evidence="2" type="ORF">O181_124958</name>
</gene>
<evidence type="ECO:0000313" key="2">
    <source>
        <dbReference type="EMBL" id="MBW0585243.1"/>
    </source>
</evidence>
<organism evidence="2 3">
    <name type="scientific">Austropuccinia psidii MF-1</name>
    <dbReference type="NCBI Taxonomy" id="1389203"/>
    <lineage>
        <taxon>Eukaryota</taxon>
        <taxon>Fungi</taxon>
        <taxon>Dikarya</taxon>
        <taxon>Basidiomycota</taxon>
        <taxon>Pucciniomycotina</taxon>
        <taxon>Pucciniomycetes</taxon>
        <taxon>Pucciniales</taxon>
        <taxon>Sphaerophragmiaceae</taxon>
        <taxon>Austropuccinia</taxon>
    </lineage>
</organism>
<feature type="domain" description="Integrase zinc-binding" evidence="1">
    <location>
        <begin position="8"/>
        <end position="43"/>
    </location>
</feature>
<dbReference type="AlphaFoldDB" id="A0A9Q3Q4L1"/>
<dbReference type="InterPro" id="IPR050951">
    <property type="entry name" value="Retrovirus_Pol_polyprotein"/>
</dbReference>
<dbReference type="Pfam" id="PF17921">
    <property type="entry name" value="Integrase_H2C2"/>
    <property type="match status" value="1"/>
</dbReference>
<evidence type="ECO:0000259" key="1">
    <source>
        <dbReference type="Pfam" id="PF17921"/>
    </source>
</evidence>
<dbReference type="SUPFAM" id="SSF53098">
    <property type="entry name" value="Ribonuclease H-like"/>
    <property type="match status" value="1"/>
</dbReference>
<sequence>MYSLNLSEDRTMERIKTSAWKRSWRKDVIDYCHSCDRCQKSNKVTGKGFGLMIHIQEPSTPGKVVHMDWVPALTPGGDKPFNGCLYIVERYRKTPIFLNFNKDYTAMDTALSIWNRVISHTGLFKNIIRDMHPKLTSSLWTK</sequence>
<dbReference type="OrthoDB" id="2273864at2759"/>
<dbReference type="EMBL" id="AVOT02120333">
    <property type="protein sequence ID" value="MBW0585243.1"/>
    <property type="molecule type" value="Genomic_DNA"/>
</dbReference>
<protein>
    <recommendedName>
        <fullName evidence="1">Integrase zinc-binding domain-containing protein</fullName>
    </recommendedName>
</protein>
<dbReference type="Proteomes" id="UP000765509">
    <property type="component" value="Unassembled WGS sequence"/>
</dbReference>
<proteinExistence type="predicted"/>
<evidence type="ECO:0000313" key="3">
    <source>
        <dbReference type="Proteomes" id="UP000765509"/>
    </source>
</evidence>